<dbReference type="OrthoDB" id="2362516at2759"/>
<reference evidence="2" key="1">
    <citation type="submission" date="2021-06" db="EMBL/GenBank/DDBJ databases">
        <authorList>
            <person name="Kallberg Y."/>
            <person name="Tangrot J."/>
            <person name="Rosling A."/>
        </authorList>
    </citation>
    <scope>NUCLEOTIDE SEQUENCE</scope>
    <source>
        <strain evidence="2">MA453B</strain>
    </source>
</reference>
<feature type="compositionally biased region" description="Basic residues" evidence="1">
    <location>
        <begin position="7"/>
        <end position="20"/>
    </location>
</feature>
<proteinExistence type="predicted"/>
<feature type="non-terminal residue" evidence="2">
    <location>
        <position position="1"/>
    </location>
</feature>
<name>A0A9N9PDH8_9GLOM</name>
<keyword evidence="3" id="KW-1185">Reference proteome</keyword>
<evidence type="ECO:0000313" key="3">
    <source>
        <dbReference type="Proteomes" id="UP000789405"/>
    </source>
</evidence>
<feature type="region of interest" description="Disordered" evidence="1">
    <location>
        <begin position="1"/>
        <end position="20"/>
    </location>
</feature>
<sequence>SYASAVPRRHRHKKHKNHKRNLNVCEMRRKNGQKAEDENEEFKSFDKNTKCTDNDVACIKGKIANCANRKFVITSCAPGTHCFSLPLKSNRGTFVTCDTKADAKSRIDTAKDIAKCEL</sequence>
<gene>
    <name evidence="2" type="ORF">DERYTH_LOCUS25432</name>
</gene>
<comment type="caution">
    <text evidence="2">The sequence shown here is derived from an EMBL/GenBank/DDBJ whole genome shotgun (WGS) entry which is preliminary data.</text>
</comment>
<accession>A0A9N9PDH8</accession>
<evidence type="ECO:0000256" key="1">
    <source>
        <dbReference type="SAM" id="MobiDB-lite"/>
    </source>
</evidence>
<protein>
    <submittedName>
        <fullName evidence="2">21236_t:CDS:1</fullName>
    </submittedName>
</protein>
<evidence type="ECO:0000313" key="2">
    <source>
        <dbReference type="EMBL" id="CAG8811243.1"/>
    </source>
</evidence>
<dbReference type="EMBL" id="CAJVPY010047330">
    <property type="protein sequence ID" value="CAG8811243.1"/>
    <property type="molecule type" value="Genomic_DNA"/>
</dbReference>
<organism evidence="2 3">
    <name type="scientific">Dentiscutata erythropus</name>
    <dbReference type="NCBI Taxonomy" id="1348616"/>
    <lineage>
        <taxon>Eukaryota</taxon>
        <taxon>Fungi</taxon>
        <taxon>Fungi incertae sedis</taxon>
        <taxon>Mucoromycota</taxon>
        <taxon>Glomeromycotina</taxon>
        <taxon>Glomeromycetes</taxon>
        <taxon>Diversisporales</taxon>
        <taxon>Gigasporaceae</taxon>
        <taxon>Dentiscutata</taxon>
    </lineage>
</organism>
<dbReference type="AlphaFoldDB" id="A0A9N9PDH8"/>
<dbReference type="Proteomes" id="UP000789405">
    <property type="component" value="Unassembled WGS sequence"/>
</dbReference>